<keyword evidence="4" id="KW-1185">Reference proteome</keyword>
<dbReference type="Gene3D" id="3.10.310.10">
    <property type="entry name" value="Diaminopimelate Epimerase, Chain A, domain 1"/>
    <property type="match status" value="2"/>
</dbReference>
<dbReference type="RefSeq" id="WP_275684853.1">
    <property type="nucleotide sequence ID" value="NZ_JAJLJH010000010.1"/>
</dbReference>
<evidence type="ECO:0000256" key="2">
    <source>
        <dbReference type="PIRSR" id="PIRSR016184-1"/>
    </source>
</evidence>
<accession>A0A9X1YMD3</accession>
<proteinExistence type="inferred from homology"/>
<sequence length="281" mass="29743">MSDAPRQRDFSQVDVFTATPLLGNPLAVVHDGGGLSIERMQAFARWTNLSETTFLLPPTNPEADYRVRIFTPGGELPFAGHPTLGSCHVWLAAGGTPRHADTIVQECEIGLVPLRRGARLAFAAPPTSVERADAELLHRVYAALGLEPARVRDAAWLSNGFPQLVLLVDSAATVLALKPDHAALKGLGKVGVVAPHPAGGEADFEVRFFAAAIGINEDPVTGSLNANVARWLIDSGRAPVRYVAAQGTAMGRAGRIHVQRDDQGTWIGGDVAPCIAGTVML</sequence>
<reference evidence="3" key="1">
    <citation type="submission" date="2021-11" db="EMBL/GenBank/DDBJ databases">
        <title>BS-T2-15 a new species belonging to the Comamonadaceae family isolated from the soil of a French oak forest.</title>
        <authorList>
            <person name="Mieszkin S."/>
            <person name="Alain K."/>
        </authorList>
    </citation>
    <scope>NUCLEOTIDE SEQUENCE</scope>
    <source>
        <strain evidence="3">BS-T2-15</strain>
    </source>
</reference>
<comment type="similarity">
    <text evidence="1">Belongs to the PhzF family.</text>
</comment>
<dbReference type="Proteomes" id="UP001139353">
    <property type="component" value="Unassembled WGS sequence"/>
</dbReference>
<dbReference type="PANTHER" id="PTHR13774:SF32">
    <property type="entry name" value="ANTISENSE-ENHANCING SEQUENCE 1"/>
    <property type="match status" value="1"/>
</dbReference>
<evidence type="ECO:0000256" key="1">
    <source>
        <dbReference type="ARBA" id="ARBA00008270"/>
    </source>
</evidence>
<dbReference type="Pfam" id="PF02567">
    <property type="entry name" value="PhzC-PhzF"/>
    <property type="match status" value="1"/>
</dbReference>
<evidence type="ECO:0000313" key="3">
    <source>
        <dbReference type="EMBL" id="MCK9688808.1"/>
    </source>
</evidence>
<dbReference type="GO" id="GO:0005737">
    <property type="term" value="C:cytoplasm"/>
    <property type="evidence" value="ECO:0007669"/>
    <property type="project" value="TreeGrafter"/>
</dbReference>
<dbReference type="InterPro" id="IPR003719">
    <property type="entry name" value="Phenazine_PhzF-like"/>
</dbReference>
<dbReference type="AlphaFoldDB" id="A0A9X1YMD3"/>
<dbReference type="PIRSF" id="PIRSF016184">
    <property type="entry name" value="PhzC_PhzF"/>
    <property type="match status" value="1"/>
</dbReference>
<dbReference type="NCBIfam" id="TIGR00654">
    <property type="entry name" value="PhzF_family"/>
    <property type="match status" value="1"/>
</dbReference>
<protein>
    <submittedName>
        <fullName evidence="3">PhzF family phenazine biosynthesis protein</fullName>
    </submittedName>
</protein>
<feature type="active site" evidence="2">
    <location>
        <position position="51"/>
    </location>
</feature>
<dbReference type="EMBL" id="JAJLJH010000010">
    <property type="protein sequence ID" value="MCK9688808.1"/>
    <property type="molecule type" value="Genomic_DNA"/>
</dbReference>
<organism evidence="3 4">
    <name type="scientific">Scleromatobacter humisilvae</name>
    <dbReference type="NCBI Taxonomy" id="2897159"/>
    <lineage>
        <taxon>Bacteria</taxon>
        <taxon>Pseudomonadati</taxon>
        <taxon>Pseudomonadota</taxon>
        <taxon>Betaproteobacteria</taxon>
        <taxon>Burkholderiales</taxon>
        <taxon>Sphaerotilaceae</taxon>
        <taxon>Scleromatobacter</taxon>
    </lineage>
</organism>
<dbReference type="GO" id="GO:0016853">
    <property type="term" value="F:isomerase activity"/>
    <property type="evidence" value="ECO:0007669"/>
    <property type="project" value="TreeGrafter"/>
</dbReference>
<dbReference type="PANTHER" id="PTHR13774">
    <property type="entry name" value="PHENAZINE BIOSYNTHESIS PROTEIN"/>
    <property type="match status" value="1"/>
</dbReference>
<evidence type="ECO:0000313" key="4">
    <source>
        <dbReference type="Proteomes" id="UP001139353"/>
    </source>
</evidence>
<name>A0A9X1YMD3_9BURK</name>
<gene>
    <name evidence="3" type="ORF">LPC04_24100</name>
</gene>
<comment type="caution">
    <text evidence="3">The sequence shown here is derived from an EMBL/GenBank/DDBJ whole genome shotgun (WGS) entry which is preliminary data.</text>
</comment>
<dbReference type="SUPFAM" id="SSF54506">
    <property type="entry name" value="Diaminopimelate epimerase-like"/>
    <property type="match status" value="1"/>
</dbReference>